<evidence type="ECO:0000256" key="1">
    <source>
        <dbReference type="SAM" id="MobiDB-lite"/>
    </source>
</evidence>
<dbReference type="RefSeq" id="WP_130347905.1">
    <property type="nucleotide sequence ID" value="NZ_SGWQ01000012.1"/>
</dbReference>
<sequence>MNYGFPGGTTELTDVTWSTTPEYDPGYQSNIFWSHQFGFNKGEGAYIGMRSNGGKPRTFLFSVWNATDTTTGVALKLGSIRNAATAISTGGMVDWTEYFEWNDPRANCYDQPGSAARFGLPVPTAARSRRRSPARAAVTTPASR</sequence>
<organism evidence="2 3">
    <name type="scientific">Herbihabitans rhizosphaerae</name>
    <dbReference type="NCBI Taxonomy" id="1872711"/>
    <lineage>
        <taxon>Bacteria</taxon>
        <taxon>Bacillati</taxon>
        <taxon>Actinomycetota</taxon>
        <taxon>Actinomycetes</taxon>
        <taxon>Pseudonocardiales</taxon>
        <taxon>Pseudonocardiaceae</taxon>
        <taxon>Herbihabitans</taxon>
    </lineage>
</organism>
<proteinExistence type="predicted"/>
<comment type="caution">
    <text evidence="2">The sequence shown here is derived from an EMBL/GenBank/DDBJ whole genome shotgun (WGS) entry which is preliminary data.</text>
</comment>
<reference evidence="2 3" key="1">
    <citation type="submission" date="2019-02" db="EMBL/GenBank/DDBJ databases">
        <title>Genomic Encyclopedia of Type Strains, Phase IV (KMG-IV): sequencing the most valuable type-strain genomes for metagenomic binning, comparative biology and taxonomic classification.</title>
        <authorList>
            <person name="Goeker M."/>
        </authorList>
    </citation>
    <scope>NUCLEOTIDE SEQUENCE [LARGE SCALE GENOMIC DNA]</scope>
    <source>
        <strain evidence="2 3">DSM 101727</strain>
    </source>
</reference>
<evidence type="ECO:0000313" key="3">
    <source>
        <dbReference type="Proteomes" id="UP000294257"/>
    </source>
</evidence>
<keyword evidence="3" id="KW-1185">Reference proteome</keyword>
<dbReference type="Proteomes" id="UP000294257">
    <property type="component" value="Unassembled WGS sequence"/>
</dbReference>
<dbReference type="EMBL" id="SGWQ01000012">
    <property type="protein sequence ID" value="RZS32461.1"/>
    <property type="molecule type" value="Genomic_DNA"/>
</dbReference>
<accession>A0A4Q7KEF8</accession>
<feature type="region of interest" description="Disordered" evidence="1">
    <location>
        <begin position="123"/>
        <end position="144"/>
    </location>
</feature>
<gene>
    <name evidence="2" type="ORF">EV193_11295</name>
</gene>
<dbReference type="AlphaFoldDB" id="A0A4Q7KEF8"/>
<protein>
    <submittedName>
        <fullName evidence="2">Uncharacterized protein</fullName>
    </submittedName>
</protein>
<dbReference type="OrthoDB" id="6017904at2"/>
<name>A0A4Q7KEF8_9PSEU</name>
<feature type="compositionally biased region" description="Low complexity" evidence="1">
    <location>
        <begin position="134"/>
        <end position="144"/>
    </location>
</feature>
<evidence type="ECO:0000313" key="2">
    <source>
        <dbReference type="EMBL" id="RZS32461.1"/>
    </source>
</evidence>